<name>A0A326U9A1_THEHA</name>
<keyword evidence="1" id="KW-1133">Transmembrane helix</keyword>
<comment type="caution">
    <text evidence="2">The sequence shown here is derived from an EMBL/GenBank/DDBJ whole genome shotgun (WGS) entry which is preliminary data.</text>
</comment>
<dbReference type="RefSeq" id="WP_111320986.1">
    <property type="nucleotide sequence ID" value="NZ_BIFX01000002.1"/>
</dbReference>
<accession>A0A326U9A1</accession>
<feature type="transmembrane region" description="Helical" evidence="1">
    <location>
        <begin position="12"/>
        <end position="29"/>
    </location>
</feature>
<evidence type="ECO:0000256" key="1">
    <source>
        <dbReference type="SAM" id="Phobius"/>
    </source>
</evidence>
<organism evidence="2 3">
    <name type="scientific">Thermosporothrix hazakensis</name>
    <dbReference type="NCBI Taxonomy" id="644383"/>
    <lineage>
        <taxon>Bacteria</taxon>
        <taxon>Bacillati</taxon>
        <taxon>Chloroflexota</taxon>
        <taxon>Ktedonobacteria</taxon>
        <taxon>Ktedonobacterales</taxon>
        <taxon>Thermosporotrichaceae</taxon>
        <taxon>Thermosporothrix</taxon>
    </lineage>
</organism>
<protein>
    <submittedName>
        <fullName evidence="2">Uncharacterized protein DUF2568</fullName>
    </submittedName>
</protein>
<feature type="transmembrane region" description="Helical" evidence="1">
    <location>
        <begin position="93"/>
        <end position="111"/>
    </location>
</feature>
<gene>
    <name evidence="2" type="ORF">EI42_01793</name>
</gene>
<keyword evidence="3" id="KW-1185">Reference proteome</keyword>
<dbReference type="AlphaFoldDB" id="A0A326U9A1"/>
<dbReference type="Pfam" id="PF10823">
    <property type="entry name" value="DUF2568"/>
    <property type="match status" value="1"/>
</dbReference>
<keyword evidence="1" id="KW-0812">Transmembrane</keyword>
<keyword evidence="1" id="KW-0472">Membrane</keyword>
<sequence length="113" mass="12324">MISILKQINLMLAFLLELALLVAVGYWGFTMAQTTLLKLVAGVGLALLMAIIWGCFEAPKAPRLLPEPWRFISKLVLFALGAGALFMAGQRGLGLLFALLALINLTLLVVWQQ</sequence>
<evidence type="ECO:0000313" key="3">
    <source>
        <dbReference type="Proteomes" id="UP000248806"/>
    </source>
</evidence>
<dbReference type="Proteomes" id="UP000248806">
    <property type="component" value="Unassembled WGS sequence"/>
</dbReference>
<reference evidence="2 3" key="1">
    <citation type="submission" date="2018-06" db="EMBL/GenBank/DDBJ databases">
        <title>Genomic Encyclopedia of Archaeal and Bacterial Type Strains, Phase II (KMG-II): from individual species to whole genera.</title>
        <authorList>
            <person name="Goeker M."/>
        </authorList>
    </citation>
    <scope>NUCLEOTIDE SEQUENCE [LARGE SCALE GENOMIC DNA]</scope>
    <source>
        <strain evidence="2 3">ATCC BAA-1881</strain>
    </source>
</reference>
<dbReference type="EMBL" id="QKUF01000004">
    <property type="protein sequence ID" value="PZW32701.1"/>
    <property type="molecule type" value="Genomic_DNA"/>
</dbReference>
<proteinExistence type="predicted"/>
<feature type="transmembrane region" description="Helical" evidence="1">
    <location>
        <begin position="35"/>
        <end position="56"/>
    </location>
</feature>
<evidence type="ECO:0000313" key="2">
    <source>
        <dbReference type="EMBL" id="PZW32701.1"/>
    </source>
</evidence>
<feature type="transmembrane region" description="Helical" evidence="1">
    <location>
        <begin position="68"/>
        <end position="87"/>
    </location>
</feature>
<dbReference type="InterPro" id="IPR021214">
    <property type="entry name" value="DUF2568"/>
</dbReference>